<dbReference type="SMART" id="SM00086">
    <property type="entry name" value="PAC"/>
    <property type="match status" value="1"/>
</dbReference>
<dbReference type="Pfam" id="PF08447">
    <property type="entry name" value="PAS_3"/>
    <property type="match status" value="1"/>
</dbReference>
<evidence type="ECO:0000256" key="5">
    <source>
        <dbReference type="ARBA" id="ARBA00022777"/>
    </source>
</evidence>
<evidence type="ECO:0000256" key="8">
    <source>
        <dbReference type="SAM" id="Phobius"/>
    </source>
</evidence>
<dbReference type="InterPro" id="IPR004358">
    <property type="entry name" value="Sig_transdc_His_kin-like_C"/>
</dbReference>
<keyword evidence="8" id="KW-0472">Membrane</keyword>
<dbReference type="Gene3D" id="3.30.565.10">
    <property type="entry name" value="Histidine kinase-like ATPase, C-terminal domain"/>
    <property type="match status" value="1"/>
</dbReference>
<keyword evidence="3" id="KW-0597">Phosphoprotein</keyword>
<dbReference type="GO" id="GO:0005524">
    <property type="term" value="F:ATP binding"/>
    <property type="evidence" value="ECO:0007669"/>
    <property type="project" value="UniProtKB-KW"/>
</dbReference>
<feature type="transmembrane region" description="Helical" evidence="8">
    <location>
        <begin position="136"/>
        <end position="154"/>
    </location>
</feature>
<feature type="transmembrane region" description="Helical" evidence="8">
    <location>
        <begin position="104"/>
        <end position="124"/>
    </location>
</feature>
<keyword evidence="7" id="KW-0175">Coiled coil</keyword>
<dbReference type="Gene3D" id="1.10.287.130">
    <property type="match status" value="1"/>
</dbReference>
<keyword evidence="4" id="KW-0808">Transferase</keyword>
<dbReference type="SMART" id="SM00388">
    <property type="entry name" value="HisKA"/>
    <property type="match status" value="1"/>
</dbReference>
<dbReference type="SMART" id="SM00387">
    <property type="entry name" value="HATPase_c"/>
    <property type="match status" value="1"/>
</dbReference>
<comment type="catalytic activity">
    <reaction evidence="1">
        <text>ATP + protein L-histidine = ADP + protein N-phospho-L-histidine.</text>
        <dbReference type="EC" id="2.7.13.3"/>
    </reaction>
</comment>
<organism evidence="12 13">
    <name type="scientific">Funiculus sociatus GB2-A5</name>
    <dbReference type="NCBI Taxonomy" id="2933946"/>
    <lineage>
        <taxon>Bacteria</taxon>
        <taxon>Bacillati</taxon>
        <taxon>Cyanobacteriota</taxon>
        <taxon>Cyanophyceae</taxon>
        <taxon>Coleofasciculales</taxon>
        <taxon>Coleofasciculaceae</taxon>
        <taxon>Funiculus</taxon>
    </lineage>
</organism>
<dbReference type="Pfam" id="PF02518">
    <property type="entry name" value="HATPase_c"/>
    <property type="match status" value="1"/>
</dbReference>
<evidence type="ECO:0000313" key="12">
    <source>
        <dbReference type="EMBL" id="MEP0863830.1"/>
    </source>
</evidence>
<feature type="domain" description="PAS" evidence="10">
    <location>
        <begin position="578"/>
        <end position="638"/>
    </location>
</feature>
<dbReference type="Pfam" id="PF00512">
    <property type="entry name" value="HisKA"/>
    <property type="match status" value="1"/>
</dbReference>
<proteinExistence type="predicted"/>
<evidence type="ECO:0000259" key="11">
    <source>
        <dbReference type="PROSITE" id="PS50113"/>
    </source>
</evidence>
<dbReference type="InterPro" id="IPR000014">
    <property type="entry name" value="PAS"/>
</dbReference>
<evidence type="ECO:0000259" key="10">
    <source>
        <dbReference type="PROSITE" id="PS50112"/>
    </source>
</evidence>
<feature type="transmembrane region" description="Helical" evidence="8">
    <location>
        <begin position="39"/>
        <end position="62"/>
    </location>
</feature>
<dbReference type="InterPro" id="IPR050736">
    <property type="entry name" value="Sensor_HK_Regulatory"/>
</dbReference>
<feature type="transmembrane region" description="Helical" evidence="8">
    <location>
        <begin position="74"/>
        <end position="92"/>
    </location>
</feature>
<dbReference type="InterPro" id="IPR001610">
    <property type="entry name" value="PAC"/>
</dbReference>
<evidence type="ECO:0000256" key="4">
    <source>
        <dbReference type="ARBA" id="ARBA00022679"/>
    </source>
</evidence>
<evidence type="ECO:0000256" key="3">
    <source>
        <dbReference type="ARBA" id="ARBA00022553"/>
    </source>
</evidence>
<dbReference type="EC" id="2.7.13.3" evidence="2"/>
<dbReference type="InterPro" id="IPR003661">
    <property type="entry name" value="HisK_dim/P_dom"/>
</dbReference>
<protein>
    <recommendedName>
        <fullName evidence="2">histidine kinase</fullName>
        <ecNumber evidence="2">2.7.13.3</ecNumber>
    </recommendedName>
</protein>
<dbReference type="PROSITE" id="PS50109">
    <property type="entry name" value="HIS_KIN"/>
    <property type="match status" value="1"/>
</dbReference>
<keyword evidence="13" id="KW-1185">Reference proteome</keyword>
<accession>A0ABV0JK73</accession>
<dbReference type="Gene3D" id="3.30.450.20">
    <property type="entry name" value="PAS domain"/>
    <property type="match status" value="1"/>
</dbReference>
<dbReference type="SUPFAM" id="SSF47384">
    <property type="entry name" value="Homodimeric domain of signal transducing histidine kinase"/>
    <property type="match status" value="1"/>
</dbReference>
<keyword evidence="12" id="KW-0067">ATP-binding</keyword>
<keyword evidence="12" id="KW-0547">Nucleotide-binding</keyword>
<feature type="domain" description="Histidine kinase" evidence="9">
    <location>
        <begin position="722"/>
        <end position="944"/>
    </location>
</feature>
<dbReference type="SUPFAM" id="SSF55874">
    <property type="entry name" value="ATPase domain of HSP90 chaperone/DNA topoisomerase II/histidine kinase"/>
    <property type="match status" value="1"/>
</dbReference>
<dbReference type="InterPro" id="IPR036890">
    <property type="entry name" value="HATPase_C_sf"/>
</dbReference>
<feature type="transmembrane region" description="Helical" evidence="8">
    <location>
        <begin position="174"/>
        <end position="193"/>
    </location>
</feature>
<dbReference type="SMART" id="SM00091">
    <property type="entry name" value="PAS"/>
    <property type="match status" value="1"/>
</dbReference>
<evidence type="ECO:0000256" key="7">
    <source>
        <dbReference type="SAM" id="Coils"/>
    </source>
</evidence>
<evidence type="ECO:0000259" key="9">
    <source>
        <dbReference type="PROSITE" id="PS50109"/>
    </source>
</evidence>
<dbReference type="InterPro" id="IPR035965">
    <property type="entry name" value="PAS-like_dom_sf"/>
</dbReference>
<dbReference type="Gene3D" id="1.10.1760.20">
    <property type="match status" value="1"/>
</dbReference>
<dbReference type="CDD" id="cd00075">
    <property type="entry name" value="HATPase"/>
    <property type="match status" value="1"/>
</dbReference>
<gene>
    <name evidence="12" type="ORF">NDI37_05040</name>
</gene>
<feature type="transmembrane region" description="Helical" evidence="8">
    <location>
        <begin position="12"/>
        <end position="33"/>
    </location>
</feature>
<dbReference type="PANTHER" id="PTHR43711">
    <property type="entry name" value="TWO-COMPONENT HISTIDINE KINASE"/>
    <property type="match status" value="1"/>
</dbReference>
<dbReference type="InterPro" id="IPR000700">
    <property type="entry name" value="PAS-assoc_C"/>
</dbReference>
<dbReference type="NCBIfam" id="TIGR00229">
    <property type="entry name" value="sensory_box"/>
    <property type="match status" value="1"/>
</dbReference>
<evidence type="ECO:0000313" key="13">
    <source>
        <dbReference type="Proteomes" id="UP001442494"/>
    </source>
</evidence>
<evidence type="ECO:0000256" key="1">
    <source>
        <dbReference type="ARBA" id="ARBA00000085"/>
    </source>
</evidence>
<dbReference type="InterPro" id="IPR005467">
    <property type="entry name" value="His_kinase_dom"/>
</dbReference>
<keyword evidence="8" id="KW-0812">Transmembrane</keyword>
<dbReference type="InterPro" id="IPR003594">
    <property type="entry name" value="HATPase_dom"/>
</dbReference>
<keyword evidence="6" id="KW-0902">Two-component regulatory system</keyword>
<reference evidence="12 13" key="1">
    <citation type="submission" date="2022-04" db="EMBL/GenBank/DDBJ databases">
        <title>Positive selection, recombination, and allopatry shape intraspecific diversity of widespread and dominant cyanobacteria.</title>
        <authorList>
            <person name="Wei J."/>
            <person name="Shu W."/>
            <person name="Hu C."/>
        </authorList>
    </citation>
    <scope>NUCLEOTIDE SEQUENCE [LARGE SCALE GENOMIC DNA]</scope>
    <source>
        <strain evidence="12 13">GB2-A5</strain>
    </source>
</reference>
<feature type="coiled-coil region" evidence="7">
    <location>
        <begin position="561"/>
        <end position="588"/>
    </location>
</feature>
<dbReference type="SUPFAM" id="SSF55785">
    <property type="entry name" value="PYP-like sensor domain (PAS domain)"/>
    <property type="match status" value="1"/>
</dbReference>
<name>A0ABV0JK73_9CYAN</name>
<feature type="domain" description="PAC" evidence="11">
    <location>
        <begin position="652"/>
        <end position="704"/>
    </location>
</feature>
<dbReference type="CDD" id="cd00130">
    <property type="entry name" value="PAS"/>
    <property type="match status" value="1"/>
</dbReference>
<dbReference type="Proteomes" id="UP001442494">
    <property type="component" value="Unassembled WGS sequence"/>
</dbReference>
<keyword evidence="5" id="KW-0418">Kinase</keyword>
<evidence type="ECO:0000256" key="2">
    <source>
        <dbReference type="ARBA" id="ARBA00012438"/>
    </source>
</evidence>
<comment type="caution">
    <text evidence="12">The sequence shown here is derived from an EMBL/GenBank/DDBJ whole genome shotgun (WGS) entry which is preliminary data.</text>
</comment>
<dbReference type="EMBL" id="JAMPKK010000007">
    <property type="protein sequence ID" value="MEP0863830.1"/>
    <property type="molecule type" value="Genomic_DNA"/>
</dbReference>
<keyword evidence="8" id="KW-1133">Transmembrane helix</keyword>
<dbReference type="PROSITE" id="PS50113">
    <property type="entry name" value="PAC"/>
    <property type="match status" value="1"/>
</dbReference>
<evidence type="ECO:0000256" key="6">
    <source>
        <dbReference type="ARBA" id="ARBA00023012"/>
    </source>
</evidence>
<dbReference type="InterPro" id="IPR013655">
    <property type="entry name" value="PAS_fold_3"/>
</dbReference>
<dbReference type="InterPro" id="IPR036097">
    <property type="entry name" value="HisK_dim/P_sf"/>
</dbReference>
<dbReference type="PANTHER" id="PTHR43711:SF26">
    <property type="entry name" value="SENSOR HISTIDINE KINASE RCSC"/>
    <property type="match status" value="1"/>
</dbReference>
<dbReference type="PROSITE" id="PS50112">
    <property type="entry name" value="PAS"/>
    <property type="match status" value="1"/>
</dbReference>
<sequence>MFLSHHNQRAIIAFFILIAAAYAGNYFSLPLFFGVDCVFGSIAVLLAVRFFGTIWGTLAAIISSSYTILLWHNPYAAISLILEAMFVGWLWHRKQYNIVLLDGIYWLLIGMPYLWLTNFGIMHVNATQTLLIVLKSYVNGVFNALVASLIIAYLPIHKWVGRPTVNNKISLQQTLFNLLVAFVFFPALMLMVLDGQRVYSDIDNNIQVELQSTSAHIASDIQHWQDQYLNGLSELGKIAVESDMEPSDMLQQSTILMKRMFPAFDNLYVVNSSKTIIASYPTANQSQNSKIGVGVLNQSLLQKTKATLQPSKINVHINPILLIPHLELSVPAVIGDVAEGFTYGSLNLSHISQLLQLHAAHKDIQITLLDKQGNIVASTKSDRLPMQVFEFSKRGEIQLKTDTIYQWLPVKGNMPLLTRWYKSFYVQGTIISGKIPWTLVVELPAAPHVSYLQNFYIKDLAIMILISGLTLLLAVKISRRLVSPLLNLAYVTSNLPDKLLEQEKINWSFSSVIEIDLLSRNFKLMAIALKEKFREICIANETLEKRVIERTGELLHTNQQLAIAIAEHKRTEEALRESEERFRQMAENIQEVFWMSNPDVSEIIYVSPAYEEIWERSCESLYANPKSWLDKIHPEDRESAIASSATHSHTEYNIEYRLVRSDGSIRWIWDRGFPIRNQAGEIYRIVGIAKDITQRKTAEQEIRYALLKERQLGDLKSRFITTASHEFRTPLTTILMSAKLLERFSQVATEEKKRMYINRIEVATNQMTQLLDGVLLIGQAEAGKLEFNPAPMDLEQFCRELVEEMELTAVHKYAIVFQTLFANAFLSQSDCTTTCLDEKLLRYILNNLLSNAMKYSPQGGKVYFDLIWGQTEAIFQIKDEGIGIPEADKAQLFHSFHRGSNVRNISGTGLGLSIVKQCIDLHGGKITFHSEVGVGSTFIVTLPL</sequence>
<dbReference type="CDD" id="cd00082">
    <property type="entry name" value="HisKA"/>
    <property type="match status" value="1"/>
</dbReference>
<dbReference type="PRINTS" id="PR00344">
    <property type="entry name" value="BCTRLSENSOR"/>
</dbReference>